<accession>A0A5J6MNE1</accession>
<evidence type="ECO:0000256" key="4">
    <source>
        <dbReference type="ARBA" id="ARBA00023004"/>
    </source>
</evidence>
<dbReference type="RefSeq" id="WP_151179219.1">
    <property type="nucleotide sequence ID" value="NZ_CP042906.1"/>
</dbReference>
<evidence type="ECO:0000256" key="6">
    <source>
        <dbReference type="RuleBase" id="RU364048"/>
    </source>
</evidence>
<dbReference type="GO" id="GO:0046872">
    <property type="term" value="F:metal ion binding"/>
    <property type="evidence" value="ECO:0007669"/>
    <property type="project" value="UniProtKB-KW"/>
</dbReference>
<evidence type="ECO:0000313" key="7">
    <source>
        <dbReference type="EMBL" id="QEX19128.1"/>
    </source>
</evidence>
<dbReference type="Pfam" id="PF03055">
    <property type="entry name" value="RPE65"/>
    <property type="match status" value="1"/>
</dbReference>
<sequence length="450" mass="49816">MIKAEPWSSENRFLIGAFRPVFDERDDTDLTVEGEIPPGLRGVFMRNGPNPQFQPDGHYAYPFDGTGMVHALYLENGKARYRNRWVVTQELAAERAAGRRLYNSTFSPPPHADLANTNIVRHAGRYLALYEGGVPYELDRDLATVGLFNYGGKLPSVMSAHPKLDPVTGELLSIAYNWETGALVYLRASRSGTLDRILPFQAPWGAMVHDIAITERHVIAFICPLIYAPSQSGPPVTWQPDKGAMVAVVPRDAQAESDVQWIGGAPFFNFHTMNAFAEGNRIEVVFPWYDSYSLTAPAQRLELHRMVIDTDAKTLQDETIDTQACDFSRVNDAYLGRKARFGYAGLRDPRPGDTRQGGAFEAIARYDLTTGAKTVHLFPNGETVCEPVFVADPQGKAEEDGFIFTFVHDFAGEAGSFQILDARNLAADPIAIVRLPRRVPAGLHGSWMPA</sequence>
<gene>
    <name evidence="7" type="ORF">FRZ44_44400</name>
</gene>
<dbReference type="GO" id="GO:0016121">
    <property type="term" value="P:carotene catabolic process"/>
    <property type="evidence" value="ECO:0007669"/>
    <property type="project" value="TreeGrafter"/>
</dbReference>
<feature type="binding site" evidence="5">
    <location>
        <position position="444"/>
    </location>
    <ligand>
        <name>Fe cation</name>
        <dbReference type="ChEBI" id="CHEBI:24875"/>
        <note>catalytic</note>
    </ligand>
</feature>
<evidence type="ECO:0000256" key="2">
    <source>
        <dbReference type="ARBA" id="ARBA00022723"/>
    </source>
</evidence>
<feature type="binding site" evidence="5">
    <location>
        <position position="271"/>
    </location>
    <ligand>
        <name>Fe cation</name>
        <dbReference type="ChEBI" id="CHEBI:24875"/>
        <note>catalytic</note>
    </ligand>
</feature>
<dbReference type="PANTHER" id="PTHR10543:SF89">
    <property type="entry name" value="CAROTENOID 9,10(9',10')-CLEAVAGE DIOXYGENASE 1"/>
    <property type="match status" value="1"/>
</dbReference>
<dbReference type="Proteomes" id="UP000326202">
    <property type="component" value="Chromosome"/>
</dbReference>
<keyword evidence="8" id="KW-1185">Reference proteome</keyword>
<keyword evidence="2 5" id="KW-0479">Metal-binding</keyword>
<protein>
    <recommendedName>
        <fullName evidence="6">Dioxygenase</fullName>
        <ecNumber evidence="6">1.13.11.-</ecNumber>
    </recommendedName>
</protein>
<comment type="cofactor">
    <cofactor evidence="5 6">
        <name>Fe(2+)</name>
        <dbReference type="ChEBI" id="CHEBI:29033"/>
    </cofactor>
    <text evidence="5 6">Binds 1 Fe(2+) ion per subunit.</text>
</comment>
<dbReference type="AlphaFoldDB" id="A0A5J6MNE1"/>
<keyword evidence="6 7" id="KW-0223">Dioxygenase</keyword>
<evidence type="ECO:0000256" key="1">
    <source>
        <dbReference type="ARBA" id="ARBA00006787"/>
    </source>
</evidence>
<keyword evidence="4 5" id="KW-0408">Iron</keyword>
<comment type="similarity">
    <text evidence="1 6">Belongs to the carotenoid oxygenase family.</text>
</comment>
<dbReference type="KEGG" id="htq:FRZ44_44400"/>
<evidence type="ECO:0000313" key="8">
    <source>
        <dbReference type="Proteomes" id="UP000326202"/>
    </source>
</evidence>
<evidence type="ECO:0000256" key="5">
    <source>
        <dbReference type="PIRSR" id="PIRSR604294-1"/>
    </source>
</evidence>
<evidence type="ECO:0000256" key="3">
    <source>
        <dbReference type="ARBA" id="ARBA00023002"/>
    </source>
</evidence>
<dbReference type="EC" id="1.13.11.-" evidence="6"/>
<dbReference type="OrthoDB" id="6636843at2"/>
<dbReference type="PANTHER" id="PTHR10543">
    <property type="entry name" value="BETA-CAROTENE DIOXYGENASE"/>
    <property type="match status" value="1"/>
</dbReference>
<feature type="binding site" evidence="5">
    <location>
        <position position="209"/>
    </location>
    <ligand>
        <name>Fe cation</name>
        <dbReference type="ChEBI" id="CHEBI:24875"/>
        <note>catalytic</note>
    </ligand>
</feature>
<dbReference type="InterPro" id="IPR004294">
    <property type="entry name" value="Carotenoid_Oase"/>
</dbReference>
<keyword evidence="3 6" id="KW-0560">Oxidoreductase</keyword>
<name>A0A5J6MNE1_9PROT</name>
<feature type="binding site" evidence="5">
    <location>
        <position position="161"/>
    </location>
    <ligand>
        <name>Fe cation</name>
        <dbReference type="ChEBI" id="CHEBI:24875"/>
        <note>catalytic</note>
    </ligand>
</feature>
<dbReference type="GO" id="GO:0010436">
    <property type="term" value="F:carotenoid dioxygenase activity"/>
    <property type="evidence" value="ECO:0007669"/>
    <property type="project" value="TreeGrafter"/>
</dbReference>
<proteinExistence type="inferred from homology"/>
<organism evidence="7 8">
    <name type="scientific">Hypericibacter terrae</name>
    <dbReference type="NCBI Taxonomy" id="2602015"/>
    <lineage>
        <taxon>Bacteria</taxon>
        <taxon>Pseudomonadati</taxon>
        <taxon>Pseudomonadota</taxon>
        <taxon>Alphaproteobacteria</taxon>
        <taxon>Rhodospirillales</taxon>
        <taxon>Dongiaceae</taxon>
        <taxon>Hypericibacter</taxon>
    </lineage>
</organism>
<dbReference type="EMBL" id="CP042906">
    <property type="protein sequence ID" value="QEX19128.1"/>
    <property type="molecule type" value="Genomic_DNA"/>
</dbReference>
<reference evidence="7 8" key="1">
    <citation type="submission" date="2019-08" db="EMBL/GenBank/DDBJ databases">
        <title>Hyperibacter terrae gen. nov., sp. nov. and Hyperibacter viscosus sp. nov., two new members in the family Rhodospirillaceae isolated from the rhizosphere of Hypericum perforatum.</title>
        <authorList>
            <person name="Noviana Z."/>
        </authorList>
    </citation>
    <scope>NUCLEOTIDE SEQUENCE [LARGE SCALE GENOMIC DNA]</scope>
    <source>
        <strain evidence="7 8">R5913</strain>
    </source>
</reference>